<dbReference type="GO" id="GO:0016740">
    <property type="term" value="F:transferase activity"/>
    <property type="evidence" value="ECO:0007669"/>
    <property type="project" value="UniProtKB-KW"/>
</dbReference>
<dbReference type="EMBL" id="AOLV01000019">
    <property type="protein sequence ID" value="EPX84857.1"/>
    <property type="molecule type" value="Genomic_DNA"/>
</dbReference>
<dbReference type="HOGENOM" id="CLU_009600_0_4_5"/>
<dbReference type="InterPro" id="IPR020556">
    <property type="entry name" value="Amidase_CS"/>
</dbReference>
<evidence type="ECO:0000313" key="4">
    <source>
        <dbReference type="Proteomes" id="UP000015346"/>
    </source>
</evidence>
<organism evidence="3 4">
    <name type="scientific">Rubellimicrobium thermophilum DSM 16684</name>
    <dbReference type="NCBI Taxonomy" id="1123069"/>
    <lineage>
        <taxon>Bacteria</taxon>
        <taxon>Pseudomonadati</taxon>
        <taxon>Pseudomonadota</taxon>
        <taxon>Alphaproteobacteria</taxon>
        <taxon>Rhodobacterales</taxon>
        <taxon>Roseobacteraceae</taxon>
        <taxon>Rubellimicrobium</taxon>
    </lineage>
</organism>
<proteinExistence type="inferred from homology"/>
<dbReference type="EC" id="3.5.2.12" evidence="3"/>
<accession>S9QZ20</accession>
<keyword evidence="4" id="KW-1185">Reference proteome</keyword>
<dbReference type="InterPro" id="IPR000120">
    <property type="entry name" value="Amidase"/>
</dbReference>
<reference evidence="3 4" key="1">
    <citation type="journal article" date="2013" name="Stand. Genomic Sci.">
        <title>Genome sequence of the reddish-pigmented Rubellimicrobium thermophilum type strain (DSM 16684(T)), a member of the Roseobacter clade.</title>
        <authorList>
            <person name="Fiebig A."/>
            <person name="Riedel T."/>
            <person name="Gronow S."/>
            <person name="Petersen J."/>
            <person name="Klenk H.P."/>
            <person name="Goker M."/>
        </authorList>
    </citation>
    <scope>NUCLEOTIDE SEQUENCE [LARGE SCALE GENOMIC DNA]</scope>
    <source>
        <strain evidence="3 4">DSM 16684</strain>
    </source>
</reference>
<evidence type="ECO:0000256" key="1">
    <source>
        <dbReference type="ARBA" id="ARBA00009199"/>
    </source>
</evidence>
<dbReference type="Proteomes" id="UP000015346">
    <property type="component" value="Unassembled WGS sequence"/>
</dbReference>
<protein>
    <submittedName>
        <fullName evidence="3">Asp-tRNAAsn/Glu-tRNAGln amidotransferase A subunit</fullName>
        <ecNumber evidence="3">3.5.2.12</ecNumber>
    </submittedName>
</protein>
<keyword evidence="3" id="KW-0378">Hydrolase</keyword>
<dbReference type="RefSeq" id="WP_021097941.1">
    <property type="nucleotide sequence ID" value="NZ_KE557321.1"/>
</dbReference>
<comment type="similarity">
    <text evidence="1">Belongs to the amidase family.</text>
</comment>
<dbReference type="PANTHER" id="PTHR11895:SF7">
    <property type="entry name" value="GLUTAMYL-TRNA(GLN) AMIDOTRANSFERASE SUBUNIT A, MITOCHONDRIAL"/>
    <property type="match status" value="1"/>
</dbReference>
<dbReference type="InterPro" id="IPR023631">
    <property type="entry name" value="Amidase_dom"/>
</dbReference>
<keyword evidence="3" id="KW-0808">Transferase</keyword>
<dbReference type="SUPFAM" id="SSF75304">
    <property type="entry name" value="Amidase signature (AS) enzymes"/>
    <property type="match status" value="1"/>
</dbReference>
<dbReference type="AlphaFoldDB" id="S9QZ20"/>
<feature type="domain" description="Amidase" evidence="2">
    <location>
        <begin position="27"/>
        <end position="460"/>
    </location>
</feature>
<evidence type="ECO:0000259" key="2">
    <source>
        <dbReference type="Pfam" id="PF01425"/>
    </source>
</evidence>
<dbReference type="Gene3D" id="3.90.1300.10">
    <property type="entry name" value="Amidase signature (AS) domain"/>
    <property type="match status" value="1"/>
</dbReference>
<gene>
    <name evidence="3" type="ORF">ruthe_01854</name>
</gene>
<dbReference type="STRING" id="1123069.ruthe_01854"/>
<dbReference type="PROSITE" id="PS00571">
    <property type="entry name" value="AMIDASES"/>
    <property type="match status" value="1"/>
</dbReference>
<dbReference type="OrthoDB" id="9777859at2"/>
<dbReference type="InterPro" id="IPR036928">
    <property type="entry name" value="AS_sf"/>
</dbReference>
<dbReference type="Pfam" id="PF01425">
    <property type="entry name" value="Amidase"/>
    <property type="match status" value="1"/>
</dbReference>
<evidence type="ECO:0000313" key="3">
    <source>
        <dbReference type="EMBL" id="EPX84857.1"/>
    </source>
</evidence>
<name>S9QZ20_9RHOB</name>
<sequence>MDAASFRRMDGLGLAALIAGGEVSPLEVAETAITVIAALNPALNAVIADRFAAARAEAARLPAPGGALRGVPFLLKDVNLFSSDLPTRFASRFFAGAAPAAPGGESLMVQRWRAGGLVTLGTTNTPEFAGDFTTEPLAYGPCRNPWDRARSTGGSSGGAAAAVASGMVPIAHGTDLGGSIRIPAACCGVFGFKPSVGLNPLGPGWEEIASGLDADHVLTRTVRDSAAALDLTAGPGAGTRLGRMPPAGGFLAALEDPLPPLRIGLALADPLGRPAAPHWAAAAEATAGWLAAMGHAVEPWSWPPEAMPGEWFDALWTIDVLHLVRARAEALGRSPREGEIEPFTRAVLDHAAGLSALDLHRARLAMTRAAWAIGRAMEGFDAVLTPALAGDPPPLGTLTFAACGQSLAEWNARGFAFAPHAAPGNLAGLPAGVVPVGVGPAGLPLAVQVTGRPGGDLRLLQLCRRIEEAAGFAPHLAAMQARL</sequence>
<dbReference type="PATRIC" id="fig|1123069.3.peg.1821"/>
<dbReference type="GO" id="GO:0019874">
    <property type="term" value="F:6-aminohexanoate-cyclic-dimer hydrolase activity"/>
    <property type="evidence" value="ECO:0007669"/>
    <property type="project" value="UniProtKB-EC"/>
</dbReference>
<comment type="caution">
    <text evidence="3">The sequence shown here is derived from an EMBL/GenBank/DDBJ whole genome shotgun (WGS) entry which is preliminary data.</text>
</comment>
<dbReference type="PANTHER" id="PTHR11895">
    <property type="entry name" value="TRANSAMIDASE"/>
    <property type="match status" value="1"/>
</dbReference>